<dbReference type="CDD" id="cd09110">
    <property type="entry name" value="PLDc_CLS_1"/>
    <property type="match status" value="1"/>
</dbReference>
<evidence type="ECO:0000256" key="6">
    <source>
        <dbReference type="ARBA" id="ARBA00022737"/>
    </source>
</evidence>
<comment type="subcellular location">
    <subcellularLocation>
        <location evidence="1 12">Cell membrane</location>
        <topology evidence="1 12">Multi-pass membrane protein</topology>
    </subcellularLocation>
</comment>
<evidence type="ECO:0000256" key="8">
    <source>
        <dbReference type="ARBA" id="ARBA00023098"/>
    </source>
</evidence>
<proteinExistence type="inferred from homology"/>
<keyword evidence="2 12" id="KW-1003">Cell membrane</keyword>
<evidence type="ECO:0000259" key="14">
    <source>
        <dbReference type="PROSITE" id="PS50035"/>
    </source>
</evidence>
<evidence type="ECO:0000256" key="7">
    <source>
        <dbReference type="ARBA" id="ARBA00022989"/>
    </source>
</evidence>
<dbReference type="InterPro" id="IPR001736">
    <property type="entry name" value="PLipase_D/transphosphatidylase"/>
</dbReference>
<keyword evidence="6" id="KW-0677">Repeat</keyword>
<evidence type="ECO:0000256" key="13">
    <source>
        <dbReference type="NCBIfam" id="TIGR04265"/>
    </source>
</evidence>
<keyword evidence="11 12" id="KW-1208">Phospholipid metabolism</keyword>
<keyword evidence="5 12" id="KW-0812">Transmembrane</keyword>
<keyword evidence="9 12" id="KW-0472">Membrane</keyword>
<dbReference type="GO" id="GO:0032049">
    <property type="term" value="P:cardiolipin biosynthetic process"/>
    <property type="evidence" value="ECO:0007669"/>
    <property type="project" value="UniProtKB-UniRule"/>
</dbReference>
<evidence type="ECO:0000256" key="3">
    <source>
        <dbReference type="ARBA" id="ARBA00022516"/>
    </source>
</evidence>
<comment type="catalytic activity">
    <reaction evidence="12">
        <text>2 a 1,2-diacyl-sn-glycero-3-phospho-(1'-sn-glycerol) = a cardiolipin + glycerol</text>
        <dbReference type="Rhea" id="RHEA:31451"/>
        <dbReference type="ChEBI" id="CHEBI:17754"/>
        <dbReference type="ChEBI" id="CHEBI:62237"/>
        <dbReference type="ChEBI" id="CHEBI:64716"/>
    </reaction>
</comment>
<evidence type="ECO:0000256" key="4">
    <source>
        <dbReference type="ARBA" id="ARBA00022679"/>
    </source>
</evidence>
<dbReference type="Pfam" id="PF13091">
    <property type="entry name" value="PLDc_2"/>
    <property type="match status" value="2"/>
</dbReference>
<feature type="domain" description="PLD phosphodiesterase" evidence="14">
    <location>
        <begin position="415"/>
        <end position="442"/>
    </location>
</feature>
<keyword evidence="4 12" id="KW-0808">Transferase</keyword>
<dbReference type="EMBL" id="LSCQ01000027">
    <property type="protein sequence ID" value="KXB37327.1"/>
    <property type="molecule type" value="Genomic_DNA"/>
</dbReference>
<organism evidence="15 16">
    <name type="scientific">Aerococcus christensenii</name>
    <dbReference type="NCBI Taxonomy" id="87541"/>
    <lineage>
        <taxon>Bacteria</taxon>
        <taxon>Bacillati</taxon>
        <taxon>Bacillota</taxon>
        <taxon>Bacilli</taxon>
        <taxon>Lactobacillales</taxon>
        <taxon>Aerococcaceae</taxon>
        <taxon>Aerococcus</taxon>
    </lineage>
</organism>
<dbReference type="FunFam" id="3.30.870.10:FF:000014">
    <property type="entry name" value="Cardiolipin synthase"/>
    <property type="match status" value="1"/>
</dbReference>
<evidence type="ECO:0000256" key="2">
    <source>
        <dbReference type="ARBA" id="ARBA00022475"/>
    </source>
</evidence>
<dbReference type="InterPro" id="IPR030874">
    <property type="entry name" value="Cardiolipin_synth_Firmi"/>
</dbReference>
<dbReference type="HAMAP" id="MF_01916">
    <property type="entry name" value="Cardiolipin_synth_Cls"/>
    <property type="match status" value="1"/>
</dbReference>
<dbReference type="PANTHER" id="PTHR21248">
    <property type="entry name" value="CARDIOLIPIN SYNTHASE"/>
    <property type="match status" value="1"/>
</dbReference>
<feature type="active site" evidence="12">
    <location>
        <position position="237"/>
    </location>
</feature>
<dbReference type="AlphaFoldDB" id="A0A133Y289"/>
<dbReference type="PROSITE" id="PS50035">
    <property type="entry name" value="PLD"/>
    <property type="match status" value="2"/>
</dbReference>
<evidence type="ECO:0000256" key="12">
    <source>
        <dbReference type="HAMAP-Rule" id="MF_01916"/>
    </source>
</evidence>
<dbReference type="InterPro" id="IPR027379">
    <property type="entry name" value="CLS_N"/>
</dbReference>
<dbReference type="EC" id="2.7.8.-" evidence="12 13"/>
<dbReference type="GO" id="GO:0005886">
    <property type="term" value="C:plasma membrane"/>
    <property type="evidence" value="ECO:0007669"/>
    <property type="project" value="UniProtKB-SubCell"/>
</dbReference>
<dbReference type="GO" id="GO:0008808">
    <property type="term" value="F:cardiolipin synthase activity"/>
    <property type="evidence" value="ECO:0007669"/>
    <property type="project" value="UniProtKB-UniRule"/>
</dbReference>
<feature type="active site" evidence="12">
    <location>
        <position position="420"/>
    </location>
</feature>
<evidence type="ECO:0000256" key="10">
    <source>
        <dbReference type="ARBA" id="ARBA00023209"/>
    </source>
</evidence>
<comment type="function">
    <text evidence="12">Catalyzes the reversible phosphatidyl group transfer from one phosphatidylglycerol molecule to another to form cardiolipin (CL) (diphosphatidylglycerol) and glycerol.</text>
</comment>
<protein>
    <recommendedName>
        <fullName evidence="12 13">Cardiolipin synthase</fullName>
        <shortName evidence="12">CL synthase</shortName>
        <ecNumber evidence="12 13">2.7.8.-</ecNumber>
    </recommendedName>
</protein>
<dbReference type="SUPFAM" id="SSF56024">
    <property type="entry name" value="Phospholipase D/nuclease"/>
    <property type="match status" value="2"/>
</dbReference>
<dbReference type="STRING" id="87541.AWM71_01640"/>
<evidence type="ECO:0000256" key="1">
    <source>
        <dbReference type="ARBA" id="ARBA00004651"/>
    </source>
</evidence>
<feature type="active site" evidence="12">
    <location>
        <position position="427"/>
    </location>
</feature>
<evidence type="ECO:0000256" key="5">
    <source>
        <dbReference type="ARBA" id="ARBA00022692"/>
    </source>
</evidence>
<dbReference type="NCBIfam" id="TIGR04265">
    <property type="entry name" value="bac_cardiolipin"/>
    <property type="match status" value="1"/>
</dbReference>
<dbReference type="PATRIC" id="fig|87541.4.peg.594"/>
<evidence type="ECO:0000256" key="11">
    <source>
        <dbReference type="ARBA" id="ARBA00023264"/>
    </source>
</evidence>
<evidence type="ECO:0000256" key="9">
    <source>
        <dbReference type="ARBA" id="ARBA00023136"/>
    </source>
</evidence>
<dbReference type="Pfam" id="PF13396">
    <property type="entry name" value="PLDc_N"/>
    <property type="match status" value="1"/>
</dbReference>
<dbReference type="SMART" id="SM00155">
    <property type="entry name" value="PLDc"/>
    <property type="match status" value="2"/>
</dbReference>
<keyword evidence="8 12" id="KW-0443">Lipid metabolism</keyword>
<sequence>MAEIKGEKRRFMLEGIRENGVTLFILGIFLINTASAIYTVFRQERPVATIWAWLLVLILLPVLGFVIYFFLGRKISDEEIFQLNEKEAVGMTTLVNRNRDQKGKQPFIKNYPKDIQEMMILLYRSNFSLLTMHNEVKILTDGQEKLAELLKDIESATHHIHMQYYIFSPDEMGEPLLKALEKKAKEGVEVRLLYDSLGSRRLTVKDLQSLREAGGQIASFFGHSKWIQNFRVNFRNHRKIVVIDGRVGYIGGFNIAKDYLGLGSLGEWRDTHLRLVGEAVQALQSRFIVDWSASTDVDTRNLSEVLETAKVYFPQIYGKEEVPIQIVSSGPEDEFDQIKMGFLKMISIARKRIYIQTPYFILDSAVYEALQVAALSGIEVHIMVPSQPDHPFVYRATEYYLKEMLEYGAMVYRYDKGFLHSKVVTIDDSIASVGTANFDIRSFRLNFEVNAFIYHPKKVAALNAAFEADMKECTRLDLSYFEQQSTWKKFKQKFSRLLSPIL</sequence>
<dbReference type="CDD" id="cd09112">
    <property type="entry name" value="PLDc_CLS_2"/>
    <property type="match status" value="1"/>
</dbReference>
<name>A0A133Y289_9LACT</name>
<comment type="similarity">
    <text evidence="12">Belongs to the phospholipase D family. Cardiolipin synthase subfamily.</text>
</comment>
<evidence type="ECO:0000313" key="16">
    <source>
        <dbReference type="Proteomes" id="UP000070422"/>
    </source>
</evidence>
<comment type="caution">
    <text evidence="15">The sequence shown here is derived from an EMBL/GenBank/DDBJ whole genome shotgun (WGS) entry which is preliminary data.</text>
</comment>
<keyword evidence="3 12" id="KW-0444">Lipid biosynthesis</keyword>
<gene>
    <name evidence="15" type="ORF">HMPREF3187_00593</name>
</gene>
<dbReference type="PANTHER" id="PTHR21248:SF22">
    <property type="entry name" value="PHOSPHOLIPASE D"/>
    <property type="match status" value="1"/>
</dbReference>
<feature type="active site" evidence="12">
    <location>
        <position position="244"/>
    </location>
</feature>
<dbReference type="Gene3D" id="3.30.870.10">
    <property type="entry name" value="Endonuclease Chain A"/>
    <property type="match status" value="2"/>
</dbReference>
<feature type="domain" description="PLD phosphodiesterase" evidence="14">
    <location>
        <begin position="232"/>
        <end position="259"/>
    </location>
</feature>
<feature type="active site" evidence="12">
    <location>
        <position position="422"/>
    </location>
</feature>
<keyword evidence="10 12" id="KW-0594">Phospholipid biosynthesis</keyword>
<feature type="active site" evidence="12">
    <location>
        <position position="239"/>
    </location>
</feature>
<dbReference type="InterPro" id="IPR022924">
    <property type="entry name" value="Cardiolipin_synthase"/>
</dbReference>
<accession>A0A133Y289</accession>
<reference evidence="15 16" key="1">
    <citation type="submission" date="2016-01" db="EMBL/GenBank/DDBJ databases">
        <authorList>
            <person name="Oliw E.H."/>
        </authorList>
    </citation>
    <scope>NUCLEOTIDE SEQUENCE [LARGE SCALE GENOMIC DNA]</scope>
    <source>
        <strain evidence="15 16">KA00635</strain>
    </source>
</reference>
<keyword evidence="7 12" id="KW-1133">Transmembrane helix</keyword>
<dbReference type="Proteomes" id="UP000070422">
    <property type="component" value="Unassembled WGS sequence"/>
</dbReference>
<evidence type="ECO:0000313" key="15">
    <source>
        <dbReference type="EMBL" id="KXB37327.1"/>
    </source>
</evidence>
<feature type="transmembrane region" description="Helical" evidence="12">
    <location>
        <begin position="21"/>
        <end position="41"/>
    </location>
</feature>
<feature type="transmembrane region" description="Helical" evidence="12">
    <location>
        <begin position="47"/>
        <end position="71"/>
    </location>
</feature>
<dbReference type="InterPro" id="IPR025202">
    <property type="entry name" value="PLD-like_dom"/>
</dbReference>